<comment type="caution">
    <text evidence="2">The sequence shown here is derived from an EMBL/GenBank/DDBJ whole genome shotgun (WGS) entry which is preliminary data.</text>
</comment>
<keyword evidence="1" id="KW-0812">Transmembrane</keyword>
<evidence type="ECO:0000313" key="2">
    <source>
        <dbReference type="EMBL" id="ECX6035108.1"/>
    </source>
</evidence>
<protein>
    <recommendedName>
        <fullName evidence="3">DUF2007 domain-containing protein</fullName>
    </recommendedName>
</protein>
<accession>A0A619AFA4</accession>
<evidence type="ECO:0008006" key="3">
    <source>
        <dbReference type="Google" id="ProtNLM"/>
    </source>
</evidence>
<evidence type="ECO:0000256" key="1">
    <source>
        <dbReference type="SAM" id="Phobius"/>
    </source>
</evidence>
<dbReference type="AlphaFoldDB" id="A0A619AFA4"/>
<name>A0A619AFA4_SALET</name>
<keyword evidence="1" id="KW-0472">Membrane</keyword>
<reference evidence="2" key="1">
    <citation type="submission" date="2018-07" db="EMBL/GenBank/DDBJ databases">
        <authorList>
            <consortium name="PulseNet: The National Subtyping Network for Foodborne Disease Surveillance"/>
            <person name="Tarr C.L."/>
            <person name="Trees E."/>
            <person name="Katz L.S."/>
            <person name="Carleton-Romer H.A."/>
            <person name="Stroika S."/>
            <person name="Kucerova Z."/>
            <person name="Roache K.F."/>
            <person name="Sabol A.L."/>
            <person name="Besser J."/>
            <person name="Gerner-Smidt P."/>
        </authorList>
    </citation>
    <scope>NUCLEOTIDE SEQUENCE</scope>
    <source>
        <strain evidence="2">PNUSAS001246</strain>
    </source>
</reference>
<keyword evidence="1" id="KW-1133">Transmembrane helix</keyword>
<sequence>MAGYLETEGIAVMLLDERIVRNNQLQAQVTGGVELLVKQQDLEAVLSVLNDIRQGAYCPEKEHEYARENNVSKNSRMWTVLSIALIILFLLSLATGLMRTIKGWLLG</sequence>
<dbReference type="EMBL" id="AAKZQX010000041">
    <property type="protein sequence ID" value="ECX6035108.1"/>
    <property type="molecule type" value="Genomic_DNA"/>
</dbReference>
<organism evidence="2">
    <name type="scientific">Salmonella enterica subsp. enterica serovar Panama</name>
    <dbReference type="NCBI Taxonomy" id="29472"/>
    <lineage>
        <taxon>Bacteria</taxon>
        <taxon>Pseudomonadati</taxon>
        <taxon>Pseudomonadota</taxon>
        <taxon>Gammaproteobacteria</taxon>
        <taxon>Enterobacterales</taxon>
        <taxon>Enterobacteriaceae</taxon>
        <taxon>Salmonella</taxon>
    </lineage>
</organism>
<gene>
    <name evidence="2" type="ORF">ATT75_20440</name>
</gene>
<feature type="transmembrane region" description="Helical" evidence="1">
    <location>
        <begin position="77"/>
        <end position="98"/>
    </location>
</feature>
<proteinExistence type="predicted"/>